<dbReference type="PaxDb" id="1435377-SUSAZ_02610"/>
<dbReference type="GO" id="GO:0006412">
    <property type="term" value="P:translation"/>
    <property type="evidence" value="ECO:0007669"/>
    <property type="project" value="UniProtKB-UniRule"/>
</dbReference>
<dbReference type="CDD" id="cd00432">
    <property type="entry name" value="Ribosomal_L18_L5e"/>
    <property type="match status" value="1"/>
</dbReference>
<keyword evidence="3 6" id="KW-0694">RNA-binding</keyword>
<dbReference type="GO" id="GO:0022625">
    <property type="term" value="C:cytosolic large ribosomal subunit"/>
    <property type="evidence" value="ECO:0007669"/>
    <property type="project" value="TreeGrafter"/>
</dbReference>
<evidence type="ECO:0000256" key="3">
    <source>
        <dbReference type="ARBA" id="ARBA00022884"/>
    </source>
</evidence>
<dbReference type="PANTHER" id="PTHR23410">
    <property type="entry name" value="RIBOSOMAL PROTEIN L5-RELATED"/>
    <property type="match status" value="1"/>
</dbReference>
<dbReference type="InterPro" id="IPR005485">
    <property type="entry name" value="Rbsml_uL18_euk_arch"/>
</dbReference>
<comment type="function">
    <text evidence="6">This is one of the proteins that bind and probably mediate the attachment of the 5S RNA into the large ribosomal subunit, where it forms part of the central protuberance.</text>
</comment>
<evidence type="ECO:0000313" key="9">
    <source>
        <dbReference type="Proteomes" id="UP000060043"/>
    </source>
</evidence>
<dbReference type="EMBL" id="CP013695">
    <property type="protein sequence ID" value="ALU31825.1"/>
    <property type="molecule type" value="Genomic_DNA"/>
</dbReference>
<evidence type="ECO:0000313" key="7">
    <source>
        <dbReference type="EMBL" id="ALU29099.1"/>
    </source>
</evidence>
<dbReference type="OrthoDB" id="8644at2157"/>
<dbReference type="HAMAP" id="MF_01337_A">
    <property type="entry name" value="Ribosomal_uL18_A"/>
    <property type="match status" value="1"/>
</dbReference>
<evidence type="ECO:0000256" key="4">
    <source>
        <dbReference type="ARBA" id="ARBA00022980"/>
    </source>
</evidence>
<comment type="subunit">
    <text evidence="6">Part of the 50S ribosomal subunit. Contacts the 5S and 23S rRNAs.</text>
</comment>
<dbReference type="InterPro" id="IPR057268">
    <property type="entry name" value="Ribosomal_L18"/>
</dbReference>
<sequence length="197" mass="22105">MTQGPNYRIKFRRRREGKTDYYTRYTYVINNAIRFVPRLTNKYVIVSVSKFDQKGDIMIAYAHSIELVKKYGWKGDTNNTPAAYLTGYLAGLRAVKSGVKAAVSDIGLFVPVKGGRIFAVIKGAIDAGLKVPVGDLGKLKDRVNGSHISAYAQKLKNENQELYNKLFSSYIQRGLDPVLLPQHFEEVLNKIKENGGK</sequence>
<accession>A0A0U2Y8F3</accession>
<keyword evidence="5 6" id="KW-0687">Ribonucleoprotein</keyword>
<dbReference type="GO" id="GO:0003735">
    <property type="term" value="F:structural constituent of ribosome"/>
    <property type="evidence" value="ECO:0007669"/>
    <property type="project" value="InterPro"/>
</dbReference>
<dbReference type="Proteomes" id="UP000065473">
    <property type="component" value="Chromosome"/>
</dbReference>
<evidence type="ECO:0000256" key="2">
    <source>
        <dbReference type="ARBA" id="ARBA00022730"/>
    </source>
</evidence>
<evidence type="ECO:0000256" key="6">
    <source>
        <dbReference type="HAMAP-Rule" id="MF_01337"/>
    </source>
</evidence>
<dbReference type="NCBIfam" id="NF006342">
    <property type="entry name" value="PRK08569.1"/>
    <property type="match status" value="1"/>
</dbReference>
<evidence type="ECO:0000256" key="5">
    <source>
        <dbReference type="ARBA" id="ARBA00023274"/>
    </source>
</evidence>
<dbReference type="Pfam" id="PF17144">
    <property type="entry name" value="Ribosomal_L5e"/>
    <property type="match status" value="1"/>
</dbReference>
<name>A0A0U2Y8F3_9CREN</name>
<dbReference type="RefSeq" id="WP_011277472.1">
    <property type="nucleotide sequence ID" value="NZ_BHWZ01000001.1"/>
</dbReference>
<dbReference type="GO" id="GO:0008097">
    <property type="term" value="F:5S rRNA binding"/>
    <property type="evidence" value="ECO:0007669"/>
    <property type="project" value="InterPro"/>
</dbReference>
<dbReference type="PANTHER" id="PTHR23410:SF12">
    <property type="entry name" value="LARGE RIBOSOMAL SUBUNIT PROTEIN UL18"/>
    <property type="match status" value="1"/>
</dbReference>
<dbReference type="STRING" id="1435377.SUSAZ_02610"/>
<dbReference type="GeneID" id="14551099"/>
<dbReference type="OMA" id="MAHGPRY"/>
<organism evidence="8 9">
    <name type="scientific">Sulfolobus acidocaldarius</name>
    <dbReference type="NCBI Taxonomy" id="2285"/>
    <lineage>
        <taxon>Archaea</taxon>
        <taxon>Thermoproteota</taxon>
        <taxon>Thermoprotei</taxon>
        <taxon>Sulfolobales</taxon>
        <taxon>Sulfolobaceae</taxon>
        <taxon>Sulfolobus</taxon>
    </lineage>
</organism>
<dbReference type="SUPFAM" id="SSF53137">
    <property type="entry name" value="Translational machinery components"/>
    <property type="match status" value="1"/>
</dbReference>
<evidence type="ECO:0000313" key="10">
    <source>
        <dbReference type="Proteomes" id="UP000065473"/>
    </source>
</evidence>
<proteinExistence type="inferred from homology"/>
<protein>
    <recommendedName>
        <fullName evidence="6">Large ribosomal subunit protein uL18</fullName>
    </recommendedName>
</protein>
<dbReference type="SMR" id="A0A0U2Y8F3"/>
<dbReference type="GO" id="GO:0000027">
    <property type="term" value="P:ribosomal large subunit assembly"/>
    <property type="evidence" value="ECO:0007669"/>
    <property type="project" value="TreeGrafter"/>
</dbReference>
<dbReference type="InterPro" id="IPR057267">
    <property type="entry name" value="Rbsml_uL18_arch"/>
</dbReference>
<dbReference type="EMBL" id="CP013694">
    <property type="protein sequence ID" value="ALU29099.1"/>
    <property type="molecule type" value="Genomic_DNA"/>
</dbReference>
<comment type="similarity">
    <text evidence="1 6">Belongs to the universal ribosomal protein uL18 family.</text>
</comment>
<keyword evidence="4 6" id="KW-0689">Ribosomal protein</keyword>
<gene>
    <name evidence="6" type="primary">rpl18</name>
    <name evidence="7" type="ORF">ATY89_03500</name>
    <name evidence="8" type="ORF">ATZ20_06525</name>
</gene>
<dbReference type="AlphaFoldDB" id="A0A0U2Y8F3"/>
<dbReference type="Gene3D" id="3.30.420.100">
    <property type="match status" value="1"/>
</dbReference>
<evidence type="ECO:0000313" key="8">
    <source>
        <dbReference type="EMBL" id="ALU31825.1"/>
    </source>
</evidence>
<keyword evidence="2 6" id="KW-0699">rRNA-binding</keyword>
<reference evidence="9 10" key="1">
    <citation type="submission" date="2015-12" db="EMBL/GenBank/DDBJ databases">
        <title>A stable core within a dynamic pangenome in Sulfolobus acidocaldarius.</title>
        <authorList>
            <person name="Anderson R."/>
            <person name="Kouris A."/>
            <person name="Seward C."/>
            <person name="Campbell K."/>
            <person name="Whitaker R."/>
        </authorList>
    </citation>
    <scope>NUCLEOTIDE SEQUENCE [LARGE SCALE GENOMIC DNA]</scope>
    <source>
        <strain evidence="7 10">GG12-C01-09</strain>
        <strain evidence="8 9">NG05B_CO5_07</strain>
    </source>
</reference>
<evidence type="ECO:0000256" key="1">
    <source>
        <dbReference type="ARBA" id="ARBA00007116"/>
    </source>
</evidence>
<dbReference type="Proteomes" id="UP000060043">
    <property type="component" value="Chromosome"/>
</dbReference>